<reference evidence="1" key="1">
    <citation type="submission" date="2021-03" db="EMBL/GenBank/DDBJ databases">
        <title>Draft genome sequence of rust myrtle Austropuccinia psidii MF-1, a brazilian biotype.</title>
        <authorList>
            <person name="Quecine M.C."/>
            <person name="Pachon D.M.R."/>
            <person name="Bonatelli M.L."/>
            <person name="Correr F.H."/>
            <person name="Franceschini L.M."/>
            <person name="Leite T.F."/>
            <person name="Margarido G.R.A."/>
            <person name="Almeida C.A."/>
            <person name="Ferrarezi J.A."/>
            <person name="Labate C.A."/>
        </authorList>
    </citation>
    <scope>NUCLEOTIDE SEQUENCE</scope>
    <source>
        <strain evidence="1">MF-1</strain>
    </source>
</reference>
<dbReference type="AlphaFoldDB" id="A0A9Q3HFN9"/>
<gene>
    <name evidence="1" type="ORF">O181_040589</name>
</gene>
<evidence type="ECO:0000313" key="1">
    <source>
        <dbReference type="EMBL" id="MBW0500874.1"/>
    </source>
</evidence>
<comment type="caution">
    <text evidence="1">The sequence shown here is derived from an EMBL/GenBank/DDBJ whole genome shotgun (WGS) entry which is preliminary data.</text>
</comment>
<dbReference type="EMBL" id="AVOT02016037">
    <property type="protein sequence ID" value="MBW0500874.1"/>
    <property type="molecule type" value="Genomic_DNA"/>
</dbReference>
<dbReference type="Proteomes" id="UP000765509">
    <property type="component" value="Unassembled WGS sequence"/>
</dbReference>
<sequence>MATSLHQFNSSKFQNPNVIIRPNHPHVICHTHTSHKHFFEDSIPLESLHQILLNILHRLLPWFSAQELTIQGGRYCHNHVESPPQWVFIANWTIFGVYGHILHPLAFLANSPPHQPQGGQPPTLKTRWVPNHKWTHLSHFWPKLAISNPWPLETTRGHHLKLRKPSPHSVERLSFTNVLCTKDSGMVHILYNISLCTKFAQQLNGDGFRTNIGGFPRLVDEVKEPSVDDAAIKCSGPANT</sequence>
<evidence type="ECO:0000313" key="2">
    <source>
        <dbReference type="Proteomes" id="UP000765509"/>
    </source>
</evidence>
<proteinExistence type="predicted"/>
<accession>A0A9Q3HFN9</accession>
<organism evidence="1 2">
    <name type="scientific">Austropuccinia psidii MF-1</name>
    <dbReference type="NCBI Taxonomy" id="1389203"/>
    <lineage>
        <taxon>Eukaryota</taxon>
        <taxon>Fungi</taxon>
        <taxon>Dikarya</taxon>
        <taxon>Basidiomycota</taxon>
        <taxon>Pucciniomycotina</taxon>
        <taxon>Pucciniomycetes</taxon>
        <taxon>Pucciniales</taxon>
        <taxon>Sphaerophragmiaceae</taxon>
        <taxon>Austropuccinia</taxon>
    </lineage>
</organism>
<protein>
    <submittedName>
        <fullName evidence="1">Uncharacterized protein</fullName>
    </submittedName>
</protein>
<keyword evidence="2" id="KW-1185">Reference proteome</keyword>
<name>A0A9Q3HFN9_9BASI</name>